<name>A0A382V5Q0_9ZZZZ</name>
<reference evidence="1" key="1">
    <citation type="submission" date="2018-05" db="EMBL/GenBank/DDBJ databases">
        <authorList>
            <person name="Lanie J.A."/>
            <person name="Ng W.-L."/>
            <person name="Kazmierczak K.M."/>
            <person name="Andrzejewski T.M."/>
            <person name="Davidsen T.M."/>
            <person name="Wayne K.J."/>
            <person name="Tettelin H."/>
            <person name="Glass J.I."/>
            <person name="Rusch D."/>
            <person name="Podicherti R."/>
            <person name="Tsui H.-C.T."/>
            <person name="Winkler M.E."/>
        </authorList>
    </citation>
    <scope>NUCLEOTIDE SEQUENCE</scope>
</reference>
<proteinExistence type="predicted"/>
<dbReference type="AlphaFoldDB" id="A0A382V5Q0"/>
<dbReference type="EMBL" id="UINC01149382">
    <property type="protein sequence ID" value="SVD41822.1"/>
    <property type="molecule type" value="Genomic_DNA"/>
</dbReference>
<sequence length="30" mass="3425">MQAYKQIYILLFIGILFSGDNAYSIKNGSR</sequence>
<accession>A0A382V5Q0</accession>
<organism evidence="1">
    <name type="scientific">marine metagenome</name>
    <dbReference type="NCBI Taxonomy" id="408172"/>
    <lineage>
        <taxon>unclassified sequences</taxon>
        <taxon>metagenomes</taxon>
        <taxon>ecological metagenomes</taxon>
    </lineage>
</organism>
<protein>
    <submittedName>
        <fullName evidence="1">Uncharacterized protein</fullName>
    </submittedName>
</protein>
<gene>
    <name evidence="1" type="ORF">METZ01_LOCUS394676</name>
</gene>
<evidence type="ECO:0000313" key="1">
    <source>
        <dbReference type="EMBL" id="SVD41822.1"/>
    </source>
</evidence>
<feature type="non-terminal residue" evidence="1">
    <location>
        <position position="30"/>
    </location>
</feature>